<dbReference type="AlphaFoldDB" id="A0A0J7K2S0"/>
<evidence type="ECO:0000256" key="3">
    <source>
        <dbReference type="ARBA" id="ARBA00022618"/>
    </source>
</evidence>
<keyword evidence="5" id="KW-0131">Cell cycle</keyword>
<feature type="compositionally biased region" description="Basic and acidic residues" evidence="6">
    <location>
        <begin position="165"/>
        <end position="180"/>
    </location>
</feature>
<dbReference type="PANTHER" id="PTHR14728">
    <property type="entry name" value="PROTEIN AURORA BOREALIS"/>
    <property type="match status" value="1"/>
</dbReference>
<evidence type="ECO:0000256" key="2">
    <source>
        <dbReference type="ARBA" id="ARBA00020055"/>
    </source>
</evidence>
<dbReference type="PRINTS" id="PR02038">
    <property type="entry name" value="AURORABORA"/>
</dbReference>
<dbReference type="Proteomes" id="UP000036403">
    <property type="component" value="Unassembled WGS sequence"/>
</dbReference>
<dbReference type="GO" id="GO:0007088">
    <property type="term" value="P:regulation of mitotic nuclear division"/>
    <property type="evidence" value="ECO:0007669"/>
    <property type="project" value="TreeGrafter"/>
</dbReference>
<gene>
    <name evidence="7" type="ORF">RF55_17499</name>
</gene>
<dbReference type="GO" id="GO:0060236">
    <property type="term" value="P:regulation of mitotic spindle organization"/>
    <property type="evidence" value="ECO:0007669"/>
    <property type="project" value="TreeGrafter"/>
</dbReference>
<dbReference type="OrthoDB" id="10020858at2759"/>
<accession>A0A0J7K2S0</accession>
<dbReference type="InterPro" id="IPR023252">
    <property type="entry name" value="Aurora_borealis_protein"/>
</dbReference>
<evidence type="ECO:0000256" key="5">
    <source>
        <dbReference type="ARBA" id="ARBA00023306"/>
    </source>
</evidence>
<keyword evidence="8" id="KW-1185">Reference proteome</keyword>
<dbReference type="STRING" id="67767.A0A0J7K2S0"/>
<dbReference type="EMBL" id="LBMM01016006">
    <property type="protein sequence ID" value="KMQ84592.1"/>
    <property type="molecule type" value="Genomic_DNA"/>
</dbReference>
<keyword evidence="3" id="KW-0132">Cell division</keyword>
<evidence type="ECO:0000313" key="7">
    <source>
        <dbReference type="EMBL" id="KMQ84592.1"/>
    </source>
</evidence>
<sequence>MQRVDSPLINDLWANRTPVKQHETHLRRARETHNQSNGQCLPYTGLPSHVTPPSKLRKLITGNPFEPDLINRLHLPVISPTVFAKVSSPMQESPGFKWNIDELARIKPAKIEEFPAHQIQSPDPELEIKAQAAIDRFFKQNRIIPSPWDVRQKENKSSLDTPNRPLDDLNSTKDPSKSKKDVWSQTVLSLPFDLPQNVEEALKPFFTFTQRLLQNRQSNKSSAVKSKSISPDMSPIHTTGNNALHEKIARCSRSAIRLDFAMDMSIDNVVMEKSENSINDTSFDENNVKRIEDNHEIIIVNNDKTNVCDSVNMEELP</sequence>
<organism evidence="7 8">
    <name type="scientific">Lasius niger</name>
    <name type="common">Black garden ant</name>
    <dbReference type="NCBI Taxonomy" id="67767"/>
    <lineage>
        <taxon>Eukaryota</taxon>
        <taxon>Metazoa</taxon>
        <taxon>Ecdysozoa</taxon>
        <taxon>Arthropoda</taxon>
        <taxon>Hexapoda</taxon>
        <taxon>Insecta</taxon>
        <taxon>Pterygota</taxon>
        <taxon>Neoptera</taxon>
        <taxon>Endopterygota</taxon>
        <taxon>Hymenoptera</taxon>
        <taxon>Apocrita</taxon>
        <taxon>Aculeata</taxon>
        <taxon>Formicoidea</taxon>
        <taxon>Formicidae</taxon>
        <taxon>Formicinae</taxon>
        <taxon>Lasius</taxon>
        <taxon>Lasius</taxon>
    </lineage>
</organism>
<name>A0A0J7K2S0_LASNI</name>
<feature type="region of interest" description="Disordered" evidence="6">
    <location>
        <begin position="219"/>
        <end position="240"/>
    </location>
</feature>
<dbReference type="PANTHER" id="PTHR14728:SF2">
    <property type="entry name" value="PROTEIN AURORA BOREALIS"/>
    <property type="match status" value="1"/>
</dbReference>
<proteinExistence type="inferred from homology"/>
<evidence type="ECO:0000313" key="8">
    <source>
        <dbReference type="Proteomes" id="UP000036403"/>
    </source>
</evidence>
<feature type="region of interest" description="Disordered" evidence="6">
    <location>
        <begin position="149"/>
        <end position="180"/>
    </location>
</feature>
<dbReference type="GO" id="GO:0005634">
    <property type="term" value="C:nucleus"/>
    <property type="evidence" value="ECO:0007669"/>
    <property type="project" value="TreeGrafter"/>
</dbReference>
<comment type="similarity">
    <text evidence="1">Belongs to the BORA family.</text>
</comment>
<evidence type="ECO:0000256" key="4">
    <source>
        <dbReference type="ARBA" id="ARBA00022776"/>
    </source>
</evidence>
<dbReference type="PaxDb" id="67767-A0A0J7K2S0"/>
<dbReference type="GO" id="GO:0005737">
    <property type="term" value="C:cytoplasm"/>
    <property type="evidence" value="ECO:0007669"/>
    <property type="project" value="TreeGrafter"/>
</dbReference>
<dbReference type="GO" id="GO:0019901">
    <property type="term" value="F:protein kinase binding"/>
    <property type="evidence" value="ECO:0007669"/>
    <property type="project" value="TreeGrafter"/>
</dbReference>
<dbReference type="Pfam" id="PF15280">
    <property type="entry name" value="BORA_N"/>
    <property type="match status" value="1"/>
</dbReference>
<dbReference type="GO" id="GO:0051301">
    <property type="term" value="P:cell division"/>
    <property type="evidence" value="ECO:0007669"/>
    <property type="project" value="UniProtKB-KW"/>
</dbReference>
<evidence type="ECO:0000256" key="6">
    <source>
        <dbReference type="SAM" id="MobiDB-lite"/>
    </source>
</evidence>
<evidence type="ECO:0000256" key="1">
    <source>
        <dbReference type="ARBA" id="ARBA00010963"/>
    </source>
</evidence>
<keyword evidence="4" id="KW-0498">Mitosis</keyword>
<feature type="non-terminal residue" evidence="7">
    <location>
        <position position="317"/>
    </location>
</feature>
<comment type="caution">
    <text evidence="7">The sequence shown here is derived from an EMBL/GenBank/DDBJ whole genome shotgun (WGS) entry which is preliminary data.</text>
</comment>
<protein>
    <recommendedName>
        <fullName evidence="2">Protein aurora borealis</fullName>
    </recommendedName>
</protein>
<reference evidence="7 8" key="1">
    <citation type="submission" date="2015-04" db="EMBL/GenBank/DDBJ databases">
        <title>Lasius niger genome sequencing.</title>
        <authorList>
            <person name="Konorov E.A."/>
            <person name="Nikitin M.A."/>
            <person name="Kirill M.V."/>
            <person name="Chang P."/>
        </authorList>
    </citation>
    <scope>NUCLEOTIDE SEQUENCE [LARGE SCALE GENOMIC DNA]</scope>
    <source>
        <tissue evidence="7">Whole</tissue>
    </source>
</reference>